<dbReference type="PROSITE" id="PS50039">
    <property type="entry name" value="FORK_HEAD_3"/>
    <property type="match status" value="1"/>
</dbReference>
<feature type="compositionally biased region" description="Pro residues" evidence="7">
    <location>
        <begin position="196"/>
        <end position="206"/>
    </location>
</feature>
<keyword evidence="5 6" id="KW-0539">Nucleus</keyword>
<dbReference type="InterPro" id="IPR000253">
    <property type="entry name" value="FHA_dom"/>
</dbReference>
<dbReference type="PROSITE" id="PS50006">
    <property type="entry name" value="FHA_DOMAIN"/>
    <property type="match status" value="1"/>
</dbReference>
<keyword evidence="11" id="KW-1185">Reference proteome</keyword>
<dbReference type="GO" id="GO:0000981">
    <property type="term" value="F:DNA-binding transcription factor activity, RNA polymerase II-specific"/>
    <property type="evidence" value="ECO:0007669"/>
    <property type="project" value="TreeGrafter"/>
</dbReference>
<evidence type="ECO:0000256" key="3">
    <source>
        <dbReference type="ARBA" id="ARBA00023125"/>
    </source>
</evidence>
<evidence type="ECO:0000256" key="7">
    <source>
        <dbReference type="SAM" id="MobiDB-lite"/>
    </source>
</evidence>
<gene>
    <name evidence="10" type="ORF">SCHCODRAFT_255207</name>
</gene>
<dbReference type="AlphaFoldDB" id="D8PKX2"/>
<feature type="region of interest" description="Disordered" evidence="7">
    <location>
        <begin position="622"/>
        <end position="703"/>
    </location>
</feature>
<keyword evidence="3 6" id="KW-0238">DNA-binding</keyword>
<feature type="compositionally biased region" description="Gly residues" evidence="7">
    <location>
        <begin position="642"/>
        <end position="660"/>
    </location>
</feature>
<dbReference type="Proteomes" id="UP000007431">
    <property type="component" value="Unassembled WGS sequence"/>
</dbReference>
<dbReference type="KEGG" id="scm:SCHCO_02577038"/>
<dbReference type="Pfam" id="PF00498">
    <property type="entry name" value="FHA"/>
    <property type="match status" value="1"/>
</dbReference>
<evidence type="ECO:0000256" key="4">
    <source>
        <dbReference type="ARBA" id="ARBA00023163"/>
    </source>
</evidence>
<feature type="domain" description="Fork-head" evidence="9">
    <location>
        <begin position="260"/>
        <end position="349"/>
    </location>
</feature>
<evidence type="ECO:0000256" key="1">
    <source>
        <dbReference type="ARBA" id="ARBA00004123"/>
    </source>
</evidence>
<evidence type="ECO:0000313" key="10">
    <source>
        <dbReference type="EMBL" id="EFJ01974.1"/>
    </source>
</evidence>
<feature type="compositionally biased region" description="Low complexity" evidence="7">
    <location>
        <begin position="505"/>
        <end position="538"/>
    </location>
</feature>
<evidence type="ECO:0000259" key="9">
    <source>
        <dbReference type="PROSITE" id="PS50039"/>
    </source>
</evidence>
<accession>D8PKX2</accession>
<feature type="compositionally biased region" description="Low complexity" evidence="7">
    <location>
        <begin position="388"/>
        <end position="414"/>
    </location>
</feature>
<feature type="region of interest" description="Disordered" evidence="7">
    <location>
        <begin position="457"/>
        <end position="538"/>
    </location>
</feature>
<dbReference type="EMBL" id="GL377302">
    <property type="protein sequence ID" value="EFJ01974.1"/>
    <property type="molecule type" value="Genomic_DNA"/>
</dbReference>
<dbReference type="InterPro" id="IPR036390">
    <property type="entry name" value="WH_DNA-bd_sf"/>
</dbReference>
<protein>
    <recommendedName>
        <fullName evidence="12">Fork-head domain-containing protein</fullName>
    </recommendedName>
</protein>
<dbReference type="GO" id="GO:0000978">
    <property type="term" value="F:RNA polymerase II cis-regulatory region sequence-specific DNA binding"/>
    <property type="evidence" value="ECO:0007669"/>
    <property type="project" value="TreeGrafter"/>
</dbReference>
<feature type="domain" description="FHA" evidence="8">
    <location>
        <begin position="45"/>
        <end position="112"/>
    </location>
</feature>
<dbReference type="InterPro" id="IPR036388">
    <property type="entry name" value="WH-like_DNA-bd_sf"/>
</dbReference>
<feature type="region of interest" description="Disordered" evidence="7">
    <location>
        <begin position="353"/>
        <end position="414"/>
    </location>
</feature>
<feature type="compositionally biased region" description="Pro residues" evidence="7">
    <location>
        <begin position="238"/>
        <end position="249"/>
    </location>
</feature>
<feature type="compositionally biased region" description="Pro residues" evidence="7">
    <location>
        <begin position="137"/>
        <end position="146"/>
    </location>
</feature>
<keyword evidence="2" id="KW-0805">Transcription regulation</keyword>
<organism evidence="11">
    <name type="scientific">Schizophyllum commune (strain H4-8 / FGSC 9210)</name>
    <name type="common">Split gill fungus</name>
    <dbReference type="NCBI Taxonomy" id="578458"/>
    <lineage>
        <taxon>Eukaryota</taxon>
        <taxon>Fungi</taxon>
        <taxon>Dikarya</taxon>
        <taxon>Basidiomycota</taxon>
        <taxon>Agaricomycotina</taxon>
        <taxon>Agaricomycetes</taxon>
        <taxon>Agaricomycetidae</taxon>
        <taxon>Agaricales</taxon>
        <taxon>Schizophyllaceae</taxon>
        <taxon>Schizophyllum</taxon>
    </lineage>
</organism>
<dbReference type="GeneID" id="9588585"/>
<proteinExistence type="predicted"/>
<evidence type="ECO:0000256" key="5">
    <source>
        <dbReference type="ARBA" id="ARBA00023242"/>
    </source>
</evidence>
<dbReference type="PANTHER" id="PTHR45881">
    <property type="entry name" value="CHECKPOINT SUPPRESSOR 1-LIKE, ISOFORM A-RELATED"/>
    <property type="match status" value="1"/>
</dbReference>
<evidence type="ECO:0000313" key="11">
    <source>
        <dbReference type="Proteomes" id="UP000007431"/>
    </source>
</evidence>
<keyword evidence="4" id="KW-0804">Transcription</keyword>
<feature type="compositionally biased region" description="Basic residues" evidence="7">
    <location>
        <begin position="626"/>
        <end position="635"/>
    </location>
</feature>
<name>D8PKX2_SCHCM</name>
<dbReference type="SMART" id="SM00240">
    <property type="entry name" value="FHA"/>
    <property type="match status" value="1"/>
</dbReference>
<comment type="subcellular location">
    <subcellularLocation>
        <location evidence="1 6">Nucleus</location>
    </subcellularLocation>
</comment>
<feature type="compositionally biased region" description="Basic and acidic residues" evidence="7">
    <location>
        <begin position="353"/>
        <end position="364"/>
    </location>
</feature>
<dbReference type="PRINTS" id="PR01217">
    <property type="entry name" value="PRICHEXTENSN"/>
</dbReference>
<dbReference type="eggNOG" id="KOG2294">
    <property type="taxonomic scope" value="Eukaryota"/>
</dbReference>
<evidence type="ECO:0008006" key="12">
    <source>
        <dbReference type="Google" id="ProtNLM"/>
    </source>
</evidence>
<dbReference type="SUPFAM" id="SSF46785">
    <property type="entry name" value="Winged helix' DNA-binding domain"/>
    <property type="match status" value="1"/>
</dbReference>
<dbReference type="InParanoid" id="D8PKX2"/>
<feature type="DNA-binding region" description="Fork-head" evidence="6">
    <location>
        <begin position="260"/>
        <end position="349"/>
    </location>
</feature>
<evidence type="ECO:0000256" key="2">
    <source>
        <dbReference type="ARBA" id="ARBA00023015"/>
    </source>
</evidence>
<dbReference type="InterPro" id="IPR008984">
    <property type="entry name" value="SMAD_FHA_dom_sf"/>
</dbReference>
<dbReference type="OrthoDB" id="5954824at2759"/>
<dbReference type="HOGENOM" id="CLU_021692_0_0_1"/>
<dbReference type="STRING" id="578458.D8PKX2"/>
<dbReference type="SMART" id="SM00339">
    <property type="entry name" value="FH"/>
    <property type="match status" value="1"/>
</dbReference>
<dbReference type="CDD" id="cd22701">
    <property type="entry name" value="FHA_FKH1-like"/>
    <property type="match status" value="1"/>
</dbReference>
<feature type="compositionally biased region" description="Low complexity" evidence="7">
    <location>
        <begin position="216"/>
        <end position="225"/>
    </location>
</feature>
<feature type="compositionally biased region" description="Low complexity" evidence="7">
    <location>
        <begin position="147"/>
        <end position="176"/>
    </location>
</feature>
<dbReference type="Pfam" id="PF00250">
    <property type="entry name" value="Forkhead"/>
    <property type="match status" value="1"/>
</dbReference>
<dbReference type="Gene3D" id="1.10.10.10">
    <property type="entry name" value="Winged helix-like DNA-binding domain superfamily/Winged helix DNA-binding domain"/>
    <property type="match status" value="1"/>
</dbReference>
<reference evidence="10 11" key="1">
    <citation type="journal article" date="2010" name="Nat. Biotechnol.">
        <title>Genome sequence of the model mushroom Schizophyllum commune.</title>
        <authorList>
            <person name="Ohm R.A."/>
            <person name="de Jong J.F."/>
            <person name="Lugones L.G."/>
            <person name="Aerts A."/>
            <person name="Kothe E."/>
            <person name="Stajich J.E."/>
            <person name="de Vries R.P."/>
            <person name="Record E."/>
            <person name="Levasseur A."/>
            <person name="Baker S.E."/>
            <person name="Bartholomew K.A."/>
            <person name="Coutinho P.M."/>
            <person name="Erdmann S."/>
            <person name="Fowler T.J."/>
            <person name="Gathman A.C."/>
            <person name="Lombard V."/>
            <person name="Henrissat B."/>
            <person name="Knabe N."/>
            <person name="Kuees U."/>
            <person name="Lilly W.W."/>
            <person name="Lindquist E."/>
            <person name="Lucas S."/>
            <person name="Magnuson J.K."/>
            <person name="Piumi F."/>
            <person name="Raudaskoski M."/>
            <person name="Salamov A."/>
            <person name="Schmutz J."/>
            <person name="Schwarze F.W.M.R."/>
            <person name="vanKuyk P.A."/>
            <person name="Horton J.S."/>
            <person name="Grigoriev I.V."/>
            <person name="Woesten H.A.B."/>
        </authorList>
    </citation>
    <scope>NUCLEOTIDE SEQUENCE [LARGE SCALE GENOMIC DNA]</scope>
    <source>
        <strain evidence="11">H4-8 / FGSC 9210</strain>
    </source>
</reference>
<dbReference type="RefSeq" id="XP_003036876.1">
    <property type="nucleotide sequence ID" value="XM_003036830.1"/>
</dbReference>
<dbReference type="Gene3D" id="2.60.200.20">
    <property type="match status" value="1"/>
</dbReference>
<evidence type="ECO:0000256" key="6">
    <source>
        <dbReference type="PROSITE-ProRule" id="PRU00089"/>
    </source>
</evidence>
<sequence>MESLDAAQLDAQTSATAPEPAPEKISAYYSLVFPRYTFYVRTLSITIGRRTTPNPAAPSTSAAADNAQVDVDLGGLKSVSRLHAKIEYDQDTDRFVLDVIGRNGAWVDGVWCGSGTRAPLGERSQIQIAQRTFHFVLPPPPPPEDTPSPSSHSSTNRARSPSVDITSISPPTSIPSHSPPPRPETKPEPEEVEIPIKPPLTPPPIQRAPDTQLPDSNSISRASSSRPTKRKKPDADEPAPPRPAPLVPKPKPRPEEMPPKPQLTYAQLIYKAIKGIGGKATLQEICAWVMNNYEYYQYAEPTWMSSVRHNLSSGRAFKKGERCGGDRGKGFFWSLDEDYEQNFIDQEARAANEAKKKVKAEQPPKRVVKNEPPPPLMTSTPRPLPVKAAPASGSGAGAGTSSAATPATPATGTMTVPMTQTTAVSGTTGVFAYNAHALGQRQPNPYSFMTAQPWTFPATTTPAQSSTAAQQSASPAPTASSTLPSASVTPRPVVPSVTSPPPPATSQSGATPSTSASTSTPAPTATSTPASAAKSTPTIPDVVIPITLGPIPPTHPDHVPNAPYNSAKEGYMILHERALVLDPRIFGGLGAARLDELGKLGARRALGELTGVMVRVLKERREERRARKAGKRARKEGKGEGKAAGAGGKAAGGKGSGKATGQGAMPPTIVMDPTPSGEDTIVVVDDDDEAEAGAPVAKKARVA</sequence>
<dbReference type="CDD" id="cd00059">
    <property type="entry name" value="FH_FOX"/>
    <property type="match status" value="1"/>
</dbReference>
<feature type="compositionally biased region" description="Low complexity" evidence="7">
    <location>
        <begin position="457"/>
        <end position="497"/>
    </location>
</feature>
<dbReference type="OMA" id="EKYAFYR"/>
<dbReference type="SUPFAM" id="SSF49879">
    <property type="entry name" value="SMAD/FHA domain"/>
    <property type="match status" value="1"/>
</dbReference>
<dbReference type="PANTHER" id="PTHR45881:SF1">
    <property type="entry name" value="FORK HEAD PROTEIN HOMOLOG 2"/>
    <property type="match status" value="1"/>
</dbReference>
<feature type="region of interest" description="Disordered" evidence="7">
    <location>
        <begin position="135"/>
        <end position="260"/>
    </location>
</feature>
<dbReference type="VEuPathDB" id="FungiDB:SCHCODRAFT_02577038"/>
<dbReference type="GO" id="GO:0005634">
    <property type="term" value="C:nucleus"/>
    <property type="evidence" value="ECO:0007669"/>
    <property type="project" value="UniProtKB-SubCell"/>
</dbReference>
<dbReference type="PRINTS" id="PR00053">
    <property type="entry name" value="FORKHEAD"/>
</dbReference>
<evidence type="ECO:0000259" key="8">
    <source>
        <dbReference type="PROSITE" id="PS50006"/>
    </source>
</evidence>
<dbReference type="InterPro" id="IPR001766">
    <property type="entry name" value="Fork_head_dom"/>
</dbReference>